<evidence type="ECO:0000313" key="2">
    <source>
        <dbReference type="EMBL" id="SBO97935.1"/>
    </source>
</evidence>
<reference evidence="2" key="1">
    <citation type="submission" date="2016-04" db="EMBL/GenBank/DDBJ databases">
        <authorList>
            <person name="Evans L.H."/>
            <person name="Alamgir A."/>
            <person name="Owens N."/>
            <person name="Weber N.D."/>
            <person name="Virtaneva K."/>
            <person name="Barbian K."/>
            <person name="Babar A."/>
            <person name="Rosenke K."/>
        </authorList>
    </citation>
    <scope>NUCLEOTIDE SEQUENCE</scope>
    <source>
        <strain evidence="2">Nono1</strain>
    </source>
</reference>
<keyword evidence="1" id="KW-1133">Transmembrane helix</keyword>
<protein>
    <submittedName>
        <fullName evidence="2">Uncharacterized protein</fullName>
    </submittedName>
</protein>
<sequence>MGCLFVLLAAAFPRLMLLFVWVARPALVDAAFDTWIIPLLGVMLLPFATLTYVLLYYPTNGLSGGAWAWVVFAAFLDVLHWVAGTVRRQRTVYGWRPY</sequence>
<organism evidence="2">
    <name type="scientific">Nonomuraea gerenzanensis</name>
    <dbReference type="NCBI Taxonomy" id="93944"/>
    <lineage>
        <taxon>Bacteria</taxon>
        <taxon>Bacillati</taxon>
        <taxon>Actinomycetota</taxon>
        <taxon>Actinomycetes</taxon>
        <taxon>Streptosporangiales</taxon>
        <taxon>Streptosporangiaceae</taxon>
        <taxon>Nonomuraea</taxon>
    </lineage>
</organism>
<evidence type="ECO:0000256" key="1">
    <source>
        <dbReference type="SAM" id="Phobius"/>
    </source>
</evidence>
<keyword evidence="1" id="KW-0472">Membrane</keyword>
<accession>A0A1M4EG83</accession>
<dbReference type="RefSeq" id="WP_225266668.1">
    <property type="nucleotide sequence ID" value="NZ_CP084058.1"/>
</dbReference>
<dbReference type="EMBL" id="LT559118">
    <property type="protein sequence ID" value="SBO97935.1"/>
    <property type="molecule type" value="Genomic_DNA"/>
</dbReference>
<dbReference type="AlphaFoldDB" id="A0A1M4EG83"/>
<feature type="transmembrane region" description="Helical" evidence="1">
    <location>
        <begin position="35"/>
        <end position="57"/>
    </location>
</feature>
<feature type="transmembrane region" description="Helical" evidence="1">
    <location>
        <begin position="64"/>
        <end position="83"/>
    </location>
</feature>
<keyword evidence="1" id="KW-0812">Transmembrane</keyword>
<gene>
    <name evidence="2" type="ORF">BN4615_P7451</name>
</gene>
<proteinExistence type="predicted"/>
<name>A0A1M4EG83_9ACTN</name>